<evidence type="ECO:0000256" key="11">
    <source>
        <dbReference type="SAM" id="Phobius"/>
    </source>
</evidence>
<dbReference type="GO" id="GO:0005789">
    <property type="term" value="C:endoplasmic reticulum membrane"/>
    <property type="evidence" value="ECO:0007669"/>
    <property type="project" value="UniProtKB-SubCell"/>
</dbReference>
<dbReference type="PROSITE" id="PS00086">
    <property type="entry name" value="CYTOCHROME_P450"/>
    <property type="match status" value="1"/>
</dbReference>
<evidence type="ECO:0000256" key="2">
    <source>
        <dbReference type="ARBA" id="ARBA00010617"/>
    </source>
</evidence>
<reference evidence="12" key="1">
    <citation type="journal article" date="2022" name="bioRxiv">
        <title>Sequencing and chromosome-scale assembly of the giantPleurodeles waltlgenome.</title>
        <authorList>
            <person name="Brown T."/>
            <person name="Elewa A."/>
            <person name="Iarovenko S."/>
            <person name="Subramanian E."/>
            <person name="Araus A.J."/>
            <person name="Petzold A."/>
            <person name="Susuki M."/>
            <person name="Suzuki K.-i.T."/>
            <person name="Hayashi T."/>
            <person name="Toyoda A."/>
            <person name="Oliveira C."/>
            <person name="Osipova E."/>
            <person name="Leigh N.D."/>
            <person name="Simon A."/>
            <person name="Yun M.H."/>
        </authorList>
    </citation>
    <scope>NUCLEOTIDE SEQUENCE</scope>
    <source>
        <strain evidence="12">20211129_DDA</strain>
        <tissue evidence="12">Liver</tissue>
    </source>
</reference>
<keyword evidence="7" id="KW-0560">Oxidoreductase</keyword>
<evidence type="ECO:0000313" key="12">
    <source>
        <dbReference type="EMBL" id="KAJ1161119.1"/>
    </source>
</evidence>
<keyword evidence="13" id="KW-1185">Reference proteome</keyword>
<dbReference type="GO" id="GO:0016705">
    <property type="term" value="F:oxidoreductase activity, acting on paired donors, with incorporation or reduction of molecular oxygen"/>
    <property type="evidence" value="ECO:0007669"/>
    <property type="project" value="InterPro"/>
</dbReference>
<keyword evidence="11" id="KW-1133">Transmembrane helix</keyword>
<dbReference type="PRINTS" id="PR00465">
    <property type="entry name" value="EP450IV"/>
</dbReference>
<evidence type="ECO:0000256" key="5">
    <source>
        <dbReference type="ARBA" id="ARBA00022824"/>
    </source>
</evidence>
<dbReference type="InterPro" id="IPR002403">
    <property type="entry name" value="Cyt_P450_E_grp-IV"/>
</dbReference>
<keyword evidence="8 11" id="KW-0472">Membrane</keyword>
<dbReference type="AlphaFoldDB" id="A0AAV7SC28"/>
<dbReference type="InterPro" id="IPR036396">
    <property type="entry name" value="Cyt_P450_sf"/>
</dbReference>
<feature type="binding site" description="axial binding residue" evidence="9">
    <location>
        <position position="694"/>
    </location>
    <ligand>
        <name>heme</name>
        <dbReference type="ChEBI" id="CHEBI:30413"/>
    </ligand>
    <ligandPart>
        <name>Fe</name>
        <dbReference type="ChEBI" id="CHEBI:18248"/>
    </ligandPart>
</feature>
<dbReference type="GO" id="GO:0020037">
    <property type="term" value="F:heme binding"/>
    <property type="evidence" value="ECO:0007669"/>
    <property type="project" value="InterPro"/>
</dbReference>
<gene>
    <name evidence="12" type="ORF">NDU88_001606</name>
</gene>
<keyword evidence="5" id="KW-0256">Endoplasmic reticulum</keyword>
<keyword evidence="3 9" id="KW-0349">Heme</keyword>
<feature type="compositionally biased region" description="Basic and acidic residues" evidence="10">
    <location>
        <begin position="50"/>
        <end position="68"/>
    </location>
</feature>
<evidence type="ECO:0000256" key="7">
    <source>
        <dbReference type="ARBA" id="ARBA00023033"/>
    </source>
</evidence>
<evidence type="ECO:0000256" key="8">
    <source>
        <dbReference type="ARBA" id="ARBA00023136"/>
    </source>
</evidence>
<evidence type="ECO:0000256" key="6">
    <source>
        <dbReference type="ARBA" id="ARBA00023004"/>
    </source>
</evidence>
<dbReference type="Proteomes" id="UP001066276">
    <property type="component" value="Chromosome 4_2"/>
</dbReference>
<dbReference type="Gene3D" id="1.10.630.10">
    <property type="entry name" value="Cytochrome P450"/>
    <property type="match status" value="1"/>
</dbReference>
<proteinExistence type="inferred from homology"/>
<comment type="similarity">
    <text evidence="2">Belongs to the cytochrome P450 family.</text>
</comment>
<dbReference type="PRINTS" id="PR00385">
    <property type="entry name" value="P450"/>
</dbReference>
<comment type="caution">
    <text evidence="12">The sequence shown here is derived from an EMBL/GenBank/DDBJ whole genome shotgun (WGS) entry which is preliminary data.</text>
</comment>
<dbReference type="GO" id="GO:0005506">
    <property type="term" value="F:iron ion binding"/>
    <property type="evidence" value="ECO:0007669"/>
    <property type="project" value="InterPro"/>
</dbReference>
<keyword evidence="6 9" id="KW-0408">Iron</keyword>
<evidence type="ECO:0000256" key="4">
    <source>
        <dbReference type="ARBA" id="ARBA00022723"/>
    </source>
</evidence>
<dbReference type="InterPro" id="IPR001128">
    <property type="entry name" value="Cyt_P450"/>
</dbReference>
<accession>A0AAV7SC28</accession>
<evidence type="ECO:0000256" key="3">
    <source>
        <dbReference type="ARBA" id="ARBA00022617"/>
    </source>
</evidence>
<dbReference type="PANTHER" id="PTHR24291:SF210">
    <property type="entry name" value="CYTOCHROME P450 FAMILY 4 SUBFAMILY F MEMBER 11"/>
    <property type="match status" value="1"/>
</dbReference>
<feature type="region of interest" description="Disordered" evidence="10">
    <location>
        <begin position="1"/>
        <end position="142"/>
    </location>
</feature>
<comment type="cofactor">
    <cofactor evidence="9">
        <name>heme</name>
        <dbReference type="ChEBI" id="CHEBI:30413"/>
    </cofactor>
</comment>
<dbReference type="EMBL" id="JANPWB010000008">
    <property type="protein sequence ID" value="KAJ1161119.1"/>
    <property type="molecule type" value="Genomic_DNA"/>
</dbReference>
<evidence type="ECO:0000256" key="9">
    <source>
        <dbReference type="PIRSR" id="PIRSR602403-1"/>
    </source>
</evidence>
<dbReference type="Pfam" id="PF00067">
    <property type="entry name" value="p450"/>
    <property type="match status" value="1"/>
</dbReference>
<keyword evidence="11" id="KW-0812">Transmembrane</keyword>
<evidence type="ECO:0000256" key="10">
    <source>
        <dbReference type="SAM" id="MobiDB-lite"/>
    </source>
</evidence>
<sequence>MCTKSDAAEDGYFTGTSRPDSKKNKNGKKREAILSLGRVFCDTKTNVKGTEPKEAATQEQEKPPEQPPEKPPPYGIYPTLPTVGYQNPELVGPEKDRTDVNGAGRAPSPAPTASWVDHEQKRRERATPKLRHTREQAGRSRSLDPLRGQWMTGQIVLKLGNTSAETLREEAGEWRQEERQWENEMERSWYDERRDEMGGGAELEAEDEEWDEGFERATRMQQVVEWLQGALRLGWTSFRTYFVSALFLLLLLLFFRALMQVYTFILWRKDCIKRLQCFPEPPRRNWLLGHLGLIPNTEEGLIVVDGIVKTHVNICTWWLSLFVPIVRIFHPDYIKCVLQAPAAVAPKEEMMSRFLRPWLGDGLILSKGVKWVRHRRLLTPAFHFDILKHYVEIFNQSAGIMHDKWRRLMAAGPVSLDMFEHISLMTLDSLLKCTFSHNSNCQEKPSDYIAAIYELSSLVMKREQWLPHHVDFIYHLSSNGRRFKRACGIVHQFTKSVMQERQKALSEQGAEAWLRSNQGKPKDFIEILLLSKDADGTRLTDEEIGDEVDTFMFAGHDTAASGLSWVLYNLALHPKYQDQCREEIQELLRGRDPLEVYWDDLSQMPFTTMCIKESLRLHPPVAAVSRCCTEDIRLPDGRIIPKGIPCLISIYGTHHNPTVWPDPELYNPYRFDPKTSKERSPHAFVPFSAGPRNCIGQNFAMSEMKVVLALTLLRFKVMPDATRDVRRSPELILRAEDGLWLKLEPLEQGQ</sequence>
<name>A0AAV7SC28_PLEWA</name>
<dbReference type="GO" id="GO:0004497">
    <property type="term" value="F:monooxygenase activity"/>
    <property type="evidence" value="ECO:0007669"/>
    <property type="project" value="UniProtKB-KW"/>
</dbReference>
<dbReference type="InterPro" id="IPR017972">
    <property type="entry name" value="Cyt_P450_CS"/>
</dbReference>
<dbReference type="FunFam" id="1.10.630.10:FF:000005">
    <property type="entry name" value="cytochrome P450 4F22 isoform X2"/>
    <property type="match status" value="1"/>
</dbReference>
<protein>
    <submittedName>
        <fullName evidence="12">Uncharacterized protein</fullName>
    </submittedName>
</protein>
<feature type="compositionally biased region" description="Basic and acidic residues" evidence="10">
    <location>
        <begin position="116"/>
        <end position="142"/>
    </location>
</feature>
<keyword evidence="4 9" id="KW-0479">Metal-binding</keyword>
<dbReference type="InterPro" id="IPR050196">
    <property type="entry name" value="Cytochrome_P450_Monoox"/>
</dbReference>
<evidence type="ECO:0000256" key="1">
    <source>
        <dbReference type="ARBA" id="ARBA00004586"/>
    </source>
</evidence>
<dbReference type="PANTHER" id="PTHR24291">
    <property type="entry name" value="CYTOCHROME P450 FAMILY 4"/>
    <property type="match status" value="1"/>
</dbReference>
<organism evidence="12 13">
    <name type="scientific">Pleurodeles waltl</name>
    <name type="common">Iberian ribbed newt</name>
    <dbReference type="NCBI Taxonomy" id="8319"/>
    <lineage>
        <taxon>Eukaryota</taxon>
        <taxon>Metazoa</taxon>
        <taxon>Chordata</taxon>
        <taxon>Craniata</taxon>
        <taxon>Vertebrata</taxon>
        <taxon>Euteleostomi</taxon>
        <taxon>Amphibia</taxon>
        <taxon>Batrachia</taxon>
        <taxon>Caudata</taxon>
        <taxon>Salamandroidea</taxon>
        <taxon>Salamandridae</taxon>
        <taxon>Pleurodelinae</taxon>
        <taxon>Pleurodeles</taxon>
    </lineage>
</organism>
<keyword evidence="7" id="KW-0503">Monooxygenase</keyword>
<dbReference type="SUPFAM" id="SSF48264">
    <property type="entry name" value="Cytochrome P450"/>
    <property type="match status" value="1"/>
</dbReference>
<feature type="transmembrane region" description="Helical" evidence="11">
    <location>
        <begin position="241"/>
        <end position="267"/>
    </location>
</feature>
<comment type="subcellular location">
    <subcellularLocation>
        <location evidence="1">Endoplasmic reticulum membrane</location>
    </subcellularLocation>
</comment>
<evidence type="ECO:0000313" key="13">
    <source>
        <dbReference type="Proteomes" id="UP001066276"/>
    </source>
</evidence>